<evidence type="ECO:0000313" key="4">
    <source>
        <dbReference type="Proteomes" id="UP001209229"/>
    </source>
</evidence>
<accession>A0AAE3M702</accession>
<dbReference type="NCBIfam" id="TIGR00055">
    <property type="entry name" value="uppS"/>
    <property type="match status" value="1"/>
</dbReference>
<dbReference type="GO" id="GO:0045547">
    <property type="term" value="F:ditrans,polycis-polyprenyl diphosphate synthase [(2E,6E)-farnesyl diphosphate specific] activity"/>
    <property type="evidence" value="ECO:0007669"/>
    <property type="project" value="TreeGrafter"/>
</dbReference>
<dbReference type="EMBL" id="JAPDPJ010000054">
    <property type="protein sequence ID" value="MCW3788456.1"/>
    <property type="molecule type" value="Genomic_DNA"/>
</dbReference>
<dbReference type="InterPro" id="IPR001441">
    <property type="entry name" value="UPP_synth-like"/>
</dbReference>
<reference evidence="3" key="1">
    <citation type="submission" date="2022-10" db="EMBL/GenBank/DDBJ databases">
        <authorList>
            <person name="Yu W.X."/>
        </authorList>
    </citation>
    <scope>NUCLEOTIDE SEQUENCE</scope>
    <source>
        <strain evidence="3">AAT</strain>
    </source>
</reference>
<proteinExistence type="inferred from homology"/>
<dbReference type="SUPFAM" id="SSF64005">
    <property type="entry name" value="Undecaprenyl diphosphate synthase"/>
    <property type="match status" value="1"/>
</dbReference>
<feature type="binding site" evidence="2">
    <location>
        <begin position="66"/>
        <end position="68"/>
    </location>
    <ligand>
        <name>substrate</name>
    </ligand>
</feature>
<gene>
    <name evidence="3" type="ORF">OM075_18450</name>
</gene>
<feature type="active site" description="Proton acceptor" evidence="2">
    <location>
        <position position="69"/>
    </location>
</feature>
<feature type="binding site" evidence="2">
    <location>
        <position position="38"/>
    </location>
    <ligand>
        <name>substrate</name>
    </ligand>
</feature>
<keyword evidence="2" id="KW-0460">Magnesium</keyword>
<feature type="binding site" evidence="2">
    <location>
        <position position="72"/>
    </location>
    <ligand>
        <name>substrate</name>
    </ligand>
</feature>
<dbReference type="GO" id="GO:0016094">
    <property type="term" value="P:polyprenol biosynthetic process"/>
    <property type="evidence" value="ECO:0007669"/>
    <property type="project" value="TreeGrafter"/>
</dbReference>
<dbReference type="CDD" id="cd00475">
    <property type="entry name" value="Cis_IPPS"/>
    <property type="match status" value="1"/>
</dbReference>
<feature type="binding site" evidence="2">
    <location>
        <position position="26"/>
    </location>
    <ligand>
        <name>substrate</name>
    </ligand>
</feature>
<dbReference type="AlphaFoldDB" id="A0AAE3M702"/>
<protein>
    <recommendedName>
        <fullName evidence="2">Isoprenyl transferase</fullName>
        <ecNumber evidence="2">2.5.1.-</ecNumber>
    </recommendedName>
</protein>
<dbReference type="RefSeq" id="WP_301192016.1">
    <property type="nucleotide sequence ID" value="NZ_JAPDPJ010000054.1"/>
</dbReference>
<feature type="binding site" evidence="2">
    <location>
        <begin position="195"/>
        <end position="197"/>
    </location>
    <ligand>
        <name>substrate</name>
    </ligand>
</feature>
<comment type="subunit">
    <text evidence="2">Homodimer.</text>
</comment>
<dbReference type="InterPro" id="IPR036424">
    <property type="entry name" value="UPP_synth-like_sf"/>
</dbReference>
<comment type="cofactor">
    <cofactor evidence="2">
        <name>Mg(2+)</name>
        <dbReference type="ChEBI" id="CHEBI:18420"/>
    </cofactor>
    <text evidence="2">Binds 2 magnesium ions per subunit.</text>
</comment>
<comment type="function">
    <text evidence="2">Catalyzes the condensation of isopentenyl diphosphate (IPP) with allylic pyrophosphates generating different type of terpenoids.</text>
</comment>
<dbReference type="PROSITE" id="PS01066">
    <property type="entry name" value="UPP_SYNTHASE"/>
    <property type="match status" value="1"/>
</dbReference>
<dbReference type="Gene3D" id="3.40.1180.10">
    <property type="entry name" value="Decaprenyl diphosphate synthase-like"/>
    <property type="match status" value="1"/>
</dbReference>
<feature type="binding site" evidence="2">
    <location>
        <position position="189"/>
    </location>
    <ligand>
        <name>substrate</name>
    </ligand>
</feature>
<dbReference type="FunFam" id="3.40.1180.10:FF:000001">
    <property type="entry name" value="(2E,6E)-farnesyl-diphosphate-specific ditrans,polycis-undecaprenyl-diphosphate synthase"/>
    <property type="match status" value="1"/>
</dbReference>
<evidence type="ECO:0000313" key="3">
    <source>
        <dbReference type="EMBL" id="MCW3788456.1"/>
    </source>
</evidence>
<sequence>MSVKDQLIKDKLPQHIAIIMDGNGRWAKKRGNSRVFGHKNGVRAVRAVTEAAAELQIGYVTLYAFSTENWNRPKLEVDALMSLLVSTISSETKTLMENNVRLGVIGCIDNLPKDVRRKLMQCIEDTSNNTGLTLNLALSYSSRWEMTEAVKKIALSVKNNEIEPEDISPEMISNNLTTSGMPDPELMIRTSGELRISNFLLWQLAYAELYFCDTLWPDFGKEDFYLALSDYQNRERRFGKTSEQLKK</sequence>
<evidence type="ECO:0000256" key="2">
    <source>
        <dbReference type="HAMAP-Rule" id="MF_01139"/>
    </source>
</evidence>
<feature type="binding site" evidence="2">
    <location>
        <position position="34"/>
    </location>
    <ligand>
        <name>substrate</name>
    </ligand>
</feature>
<dbReference type="PANTHER" id="PTHR10291:SF0">
    <property type="entry name" value="DEHYDRODOLICHYL DIPHOSPHATE SYNTHASE 2"/>
    <property type="match status" value="1"/>
</dbReference>
<keyword evidence="1 2" id="KW-0808">Transferase</keyword>
<comment type="caution">
    <text evidence="3">The sequence shown here is derived from an EMBL/GenBank/DDBJ whole genome shotgun (WGS) entry which is preliminary data.</text>
</comment>
<dbReference type="Proteomes" id="UP001209229">
    <property type="component" value="Unassembled WGS sequence"/>
</dbReference>
<feature type="binding site" evidence="2">
    <location>
        <position position="70"/>
    </location>
    <ligand>
        <name>substrate</name>
    </ligand>
</feature>
<dbReference type="Pfam" id="PF01255">
    <property type="entry name" value="Prenyltransf"/>
    <property type="match status" value="1"/>
</dbReference>
<dbReference type="PANTHER" id="PTHR10291">
    <property type="entry name" value="DEHYDRODOLICHYL DIPHOSPHATE SYNTHASE FAMILY MEMBER"/>
    <property type="match status" value="1"/>
</dbReference>
<dbReference type="EC" id="2.5.1.-" evidence="2"/>
<feature type="binding site" evidence="2">
    <location>
        <position position="208"/>
    </location>
    <ligand>
        <name>Mg(2+)</name>
        <dbReference type="ChEBI" id="CHEBI:18420"/>
    </ligand>
</feature>
<dbReference type="HAMAP" id="MF_01139">
    <property type="entry name" value="ISPT"/>
    <property type="match status" value="1"/>
</dbReference>
<dbReference type="InterPro" id="IPR018520">
    <property type="entry name" value="UPP_synth-like_CS"/>
</dbReference>
<feature type="active site" evidence="2">
    <location>
        <position position="21"/>
    </location>
</feature>
<feature type="binding site" evidence="2">
    <location>
        <begin position="22"/>
        <end position="25"/>
    </location>
    <ligand>
        <name>substrate</name>
    </ligand>
</feature>
<name>A0AAE3M702_9BACT</name>
<dbReference type="GO" id="GO:0000287">
    <property type="term" value="F:magnesium ion binding"/>
    <property type="evidence" value="ECO:0007669"/>
    <property type="project" value="UniProtKB-UniRule"/>
</dbReference>
<organism evidence="3 4">
    <name type="scientific">Plebeiibacterium sediminum</name>
    <dbReference type="NCBI Taxonomy" id="2992112"/>
    <lineage>
        <taxon>Bacteria</taxon>
        <taxon>Pseudomonadati</taxon>
        <taxon>Bacteroidota</taxon>
        <taxon>Bacteroidia</taxon>
        <taxon>Marinilabiliales</taxon>
        <taxon>Marinilabiliaceae</taxon>
        <taxon>Plebeiibacterium</taxon>
    </lineage>
</organism>
<dbReference type="NCBIfam" id="NF011405">
    <property type="entry name" value="PRK14830.1"/>
    <property type="match status" value="1"/>
</dbReference>
<keyword evidence="4" id="KW-1185">Reference proteome</keyword>
<keyword evidence="2" id="KW-0479">Metal-binding</keyword>
<feature type="binding site" evidence="2">
    <location>
        <position position="21"/>
    </location>
    <ligand>
        <name>Mg(2+)</name>
        <dbReference type="ChEBI" id="CHEBI:18420"/>
    </ligand>
</feature>
<evidence type="ECO:0000256" key="1">
    <source>
        <dbReference type="ARBA" id="ARBA00022679"/>
    </source>
</evidence>
<comment type="similarity">
    <text evidence="2">Belongs to the UPP synthase family.</text>
</comment>